<reference evidence="2" key="1">
    <citation type="submission" date="2020-11" db="EMBL/GenBank/DDBJ databases">
        <authorList>
            <person name="Tran Van P."/>
        </authorList>
    </citation>
    <scope>NUCLEOTIDE SEQUENCE</scope>
</reference>
<protein>
    <submittedName>
        <fullName evidence="2">Uncharacterized protein</fullName>
    </submittedName>
</protein>
<proteinExistence type="predicted"/>
<dbReference type="AlphaFoldDB" id="A0A7R9PJ68"/>
<dbReference type="EMBL" id="OE840008">
    <property type="protein sequence ID" value="CAD7589241.1"/>
    <property type="molecule type" value="Genomic_DNA"/>
</dbReference>
<name>A0A7R9PJ68_TIMGE</name>
<accession>A0A7R9PJ68</accession>
<feature type="region of interest" description="Disordered" evidence="1">
    <location>
        <begin position="90"/>
        <end position="132"/>
    </location>
</feature>
<evidence type="ECO:0000256" key="1">
    <source>
        <dbReference type="SAM" id="MobiDB-lite"/>
    </source>
</evidence>
<feature type="region of interest" description="Disordered" evidence="1">
    <location>
        <begin position="178"/>
        <end position="198"/>
    </location>
</feature>
<feature type="compositionally biased region" description="Basic residues" evidence="1">
    <location>
        <begin position="93"/>
        <end position="108"/>
    </location>
</feature>
<sequence length="286" mass="31814">MELVIGAEATHLHFTCLIGHVSEQSFSSLPDTRIRAWNLFQLRTESGPILQTQDRDLKEYMYMLKQAKSSSPHELRTDRRHTDRFTLNMNQQGRRHSRRKQGTQRAHLRGGNLEGGFSELPGRKGGLASYRGEPAGREAMLGRQGEKRKKYTRTLNGSLFHQVGGCPARSCTTVSTNINTSTERGERQRSGETGGGSGNCWTFVEPSGPWFSNLHGGASFTIGQSGLTYIQSVGWRVGEWMLAACGLSYLHLARTRRYNTTPFRGGELKGERQGGAIPAVRSRVQS</sequence>
<evidence type="ECO:0000313" key="2">
    <source>
        <dbReference type="EMBL" id="CAD7589241.1"/>
    </source>
</evidence>
<organism evidence="2">
    <name type="scientific">Timema genevievae</name>
    <name type="common">Walking stick</name>
    <dbReference type="NCBI Taxonomy" id="629358"/>
    <lineage>
        <taxon>Eukaryota</taxon>
        <taxon>Metazoa</taxon>
        <taxon>Ecdysozoa</taxon>
        <taxon>Arthropoda</taxon>
        <taxon>Hexapoda</taxon>
        <taxon>Insecta</taxon>
        <taxon>Pterygota</taxon>
        <taxon>Neoptera</taxon>
        <taxon>Polyneoptera</taxon>
        <taxon>Phasmatodea</taxon>
        <taxon>Timematodea</taxon>
        <taxon>Timematoidea</taxon>
        <taxon>Timematidae</taxon>
        <taxon>Timema</taxon>
    </lineage>
</organism>
<gene>
    <name evidence="2" type="ORF">TGEB3V08_LOCUS3217</name>
</gene>